<proteinExistence type="predicted"/>
<evidence type="ECO:0000313" key="1">
    <source>
        <dbReference type="EMBL" id="GGP01787.1"/>
    </source>
</evidence>
<dbReference type="AlphaFoldDB" id="A0A918A1E1"/>
<evidence type="ECO:0000313" key="2">
    <source>
        <dbReference type="Proteomes" id="UP000660745"/>
    </source>
</evidence>
<organism evidence="1 2">
    <name type="scientific">Nonomuraea glycinis</name>
    <dbReference type="NCBI Taxonomy" id="2047744"/>
    <lineage>
        <taxon>Bacteria</taxon>
        <taxon>Bacillati</taxon>
        <taxon>Actinomycetota</taxon>
        <taxon>Actinomycetes</taxon>
        <taxon>Streptosporangiales</taxon>
        <taxon>Streptosporangiaceae</taxon>
        <taxon>Nonomuraea</taxon>
    </lineage>
</organism>
<dbReference type="RefSeq" id="WP_189136915.1">
    <property type="nucleotide sequence ID" value="NZ_BMNK01000001.1"/>
</dbReference>
<dbReference type="EMBL" id="BMNK01000001">
    <property type="protein sequence ID" value="GGP01787.1"/>
    <property type="molecule type" value="Genomic_DNA"/>
</dbReference>
<name>A0A918A1E1_9ACTN</name>
<gene>
    <name evidence="1" type="ORF">GCM10012278_06420</name>
</gene>
<reference evidence="1" key="2">
    <citation type="submission" date="2020-09" db="EMBL/GenBank/DDBJ databases">
        <authorList>
            <person name="Sun Q."/>
            <person name="Zhou Y."/>
        </authorList>
    </citation>
    <scope>NUCLEOTIDE SEQUENCE</scope>
    <source>
        <strain evidence="1">CGMCC 4.7430</strain>
    </source>
</reference>
<accession>A0A918A1E1</accession>
<dbReference type="Proteomes" id="UP000660745">
    <property type="component" value="Unassembled WGS sequence"/>
</dbReference>
<keyword evidence="2" id="KW-1185">Reference proteome</keyword>
<protein>
    <recommendedName>
        <fullName evidence="3">Lantibiotic</fullName>
    </recommendedName>
</protein>
<sequence length="72" mass="7527">MSPVAQADLAEDVFDLDIEQLFETDAIPPVYACSGSDYTCGTQVSWSGTCSGTQNCGTCSPTYGAKAPGMCY</sequence>
<comment type="caution">
    <text evidence="1">The sequence shown here is derived from an EMBL/GenBank/DDBJ whole genome shotgun (WGS) entry which is preliminary data.</text>
</comment>
<evidence type="ECO:0008006" key="3">
    <source>
        <dbReference type="Google" id="ProtNLM"/>
    </source>
</evidence>
<reference evidence="1" key="1">
    <citation type="journal article" date="2014" name="Int. J. Syst. Evol. Microbiol.">
        <title>Complete genome sequence of Corynebacterium casei LMG S-19264T (=DSM 44701T), isolated from a smear-ripened cheese.</title>
        <authorList>
            <consortium name="US DOE Joint Genome Institute (JGI-PGF)"/>
            <person name="Walter F."/>
            <person name="Albersmeier A."/>
            <person name="Kalinowski J."/>
            <person name="Ruckert C."/>
        </authorList>
    </citation>
    <scope>NUCLEOTIDE SEQUENCE</scope>
    <source>
        <strain evidence="1">CGMCC 4.7430</strain>
    </source>
</reference>